<dbReference type="Proteomes" id="UP000025227">
    <property type="component" value="Unplaced"/>
</dbReference>
<name>A0A7I4YBS3_HAECO</name>
<proteinExistence type="predicted"/>
<keyword evidence="4" id="KW-0732">Signal</keyword>
<reference evidence="7" key="1">
    <citation type="submission" date="2020-12" db="UniProtKB">
        <authorList>
            <consortium name="WormBaseParasite"/>
        </authorList>
    </citation>
    <scope>IDENTIFICATION</scope>
    <source>
        <strain evidence="7">MHco3</strain>
    </source>
</reference>
<feature type="signal peptide" evidence="4">
    <location>
        <begin position="1"/>
        <end position="23"/>
    </location>
</feature>
<keyword evidence="1" id="KW-0245">EGF-like domain</keyword>
<keyword evidence="1" id="KW-1015">Disulfide bond</keyword>
<feature type="domain" description="EGF-like" evidence="5">
    <location>
        <begin position="32"/>
        <end position="71"/>
    </location>
</feature>
<evidence type="ECO:0000256" key="2">
    <source>
        <dbReference type="SAM" id="Coils"/>
    </source>
</evidence>
<comment type="caution">
    <text evidence="1">Lacks conserved residue(s) required for the propagation of feature annotation.</text>
</comment>
<feature type="region of interest" description="Disordered" evidence="3">
    <location>
        <begin position="389"/>
        <end position="411"/>
    </location>
</feature>
<feature type="compositionally biased region" description="Basic and acidic residues" evidence="3">
    <location>
        <begin position="302"/>
        <end position="315"/>
    </location>
</feature>
<feature type="coiled-coil region" evidence="2">
    <location>
        <begin position="96"/>
        <end position="135"/>
    </location>
</feature>
<evidence type="ECO:0000313" key="7">
    <source>
        <dbReference type="WBParaSite" id="HCON_00077980-00001"/>
    </source>
</evidence>
<evidence type="ECO:0000259" key="5">
    <source>
        <dbReference type="PROSITE" id="PS50026"/>
    </source>
</evidence>
<protein>
    <submittedName>
        <fullName evidence="7">EGF-like domain-containing protein</fullName>
    </submittedName>
</protein>
<dbReference type="InterPro" id="IPR000742">
    <property type="entry name" value="EGF"/>
</dbReference>
<dbReference type="PROSITE" id="PS50026">
    <property type="entry name" value="EGF_3"/>
    <property type="match status" value="1"/>
</dbReference>
<sequence length="454" mass="52790">MRPVYDVLLPLFIVFYLDSTTEALSGHGLVNPQSACNIRCENGGMCAFSFENPNIHSCICLMGVYEGDRCQYQVGVSRKIVQQTQQAPPPPPPTPVVNYDMRRMEAERQREEQRRRDYERRLEAERRRIEEGRRVGVMPVATRNPFEDQRRNPVEDQRRNPVEDQRIEELRRRDEELRRIAARRREEERRRQQEQRAREEQQRHSVGHQEEQRIRDQEQRRRAEAEQRQMAAMKEQEERMDSSRSEADVSSTTIGHGDEHDVGVPPDLINWEYKSEEVDDTPEDDYLPTDQAEEIEDDVTEKHGSMNDDHEHEEADATTVSEGTITEQGIEEERDTVTPDVLSGVTKAIEEAADKTVKVHMLDIDIDSHEHDDDDYWDHSIKREDEDYEVPRVADSDEESHLTPTPATTGGVREFTAEEGEEGWMMMKRVDENSASTATLTFCLTVMLLTIIRI</sequence>
<feature type="compositionally biased region" description="Basic and acidic residues" evidence="3">
    <location>
        <begin position="234"/>
        <end position="247"/>
    </location>
</feature>
<feature type="region of interest" description="Disordered" evidence="3">
    <location>
        <begin position="139"/>
        <end position="163"/>
    </location>
</feature>
<keyword evidence="6" id="KW-1185">Reference proteome</keyword>
<feature type="compositionally biased region" description="Basic and acidic residues" evidence="3">
    <location>
        <begin position="184"/>
        <end position="227"/>
    </location>
</feature>
<dbReference type="AlphaFoldDB" id="A0A7I4YBS3"/>
<feature type="disulfide bond" evidence="1">
    <location>
        <begin position="36"/>
        <end position="46"/>
    </location>
</feature>
<feature type="region of interest" description="Disordered" evidence="3">
    <location>
        <begin position="184"/>
        <end position="265"/>
    </location>
</feature>
<dbReference type="OMA" id="HSCICLL"/>
<evidence type="ECO:0000313" key="6">
    <source>
        <dbReference type="Proteomes" id="UP000025227"/>
    </source>
</evidence>
<feature type="region of interest" description="Disordered" evidence="3">
    <location>
        <begin position="302"/>
        <end position="322"/>
    </location>
</feature>
<evidence type="ECO:0000256" key="3">
    <source>
        <dbReference type="SAM" id="MobiDB-lite"/>
    </source>
</evidence>
<dbReference type="WBParaSite" id="HCON_00077980-00001">
    <property type="protein sequence ID" value="HCON_00077980-00001"/>
    <property type="gene ID" value="HCON_00077980"/>
</dbReference>
<feature type="chain" id="PRO_5029547741" evidence="4">
    <location>
        <begin position="24"/>
        <end position="454"/>
    </location>
</feature>
<evidence type="ECO:0000256" key="1">
    <source>
        <dbReference type="PROSITE-ProRule" id="PRU00076"/>
    </source>
</evidence>
<dbReference type="OrthoDB" id="5870055at2759"/>
<accession>A0A7I4YBS3</accession>
<feature type="compositionally biased region" description="Basic and acidic residues" evidence="3">
    <location>
        <begin position="145"/>
        <end position="163"/>
    </location>
</feature>
<evidence type="ECO:0000256" key="4">
    <source>
        <dbReference type="SAM" id="SignalP"/>
    </source>
</evidence>
<keyword evidence="2" id="KW-0175">Coiled coil</keyword>
<organism evidence="6 7">
    <name type="scientific">Haemonchus contortus</name>
    <name type="common">Barber pole worm</name>
    <dbReference type="NCBI Taxonomy" id="6289"/>
    <lineage>
        <taxon>Eukaryota</taxon>
        <taxon>Metazoa</taxon>
        <taxon>Ecdysozoa</taxon>
        <taxon>Nematoda</taxon>
        <taxon>Chromadorea</taxon>
        <taxon>Rhabditida</taxon>
        <taxon>Rhabditina</taxon>
        <taxon>Rhabditomorpha</taxon>
        <taxon>Strongyloidea</taxon>
        <taxon>Trichostrongylidae</taxon>
        <taxon>Haemonchus</taxon>
    </lineage>
</organism>
<feature type="compositionally biased region" description="Basic and acidic residues" evidence="3">
    <location>
        <begin position="389"/>
        <end position="401"/>
    </location>
</feature>